<sequence length="408" mass="44901">MKYCLTLVLLSLVSICLYSCLKDSTTKRYVYFKPVYKTKEEVRANMKSGAAQDIKSPGKLFVRDNYIFLNEVDKGVHIIDYSNPSSPKNIAFIAIPGNEDIAVQGNYLFADQYSDLVTFDISNPLDAKLVDTDAGAFPERYYSPDANQIIVDWIKVDTTVNGTDNSWWQREYIAVDFMSAAPKAATPAQAGIGGSMARFTLMNNRLYTVDNHSLKVFNIENNANPSFVQSVSAGFDIETIYPFENQLFIGSQEGMYIFNVDDPDAPYSVGTFSHAQACDPVIADDSFAYVTLRSGNTCNNITENELHVLDVTHPENATLLKSYPFTNPHGLAKDGSTLFICDGKDGLKLLNAADPLNITSIITIGGLETYDVIALNNTAIVSAKEGLYLVNYTNPASAQIVGKLTINH</sequence>
<keyword evidence="3" id="KW-1185">Reference proteome</keyword>
<name>A0A4U3L5D7_9BACT</name>
<dbReference type="Proteomes" id="UP000305848">
    <property type="component" value="Unassembled WGS sequence"/>
</dbReference>
<dbReference type="Pfam" id="PF08309">
    <property type="entry name" value="LVIVD"/>
    <property type="match status" value="2"/>
</dbReference>
<organism evidence="2 3">
    <name type="scientific">Ilyomonas limi</name>
    <dbReference type="NCBI Taxonomy" id="2575867"/>
    <lineage>
        <taxon>Bacteria</taxon>
        <taxon>Pseudomonadati</taxon>
        <taxon>Bacteroidota</taxon>
        <taxon>Chitinophagia</taxon>
        <taxon>Chitinophagales</taxon>
        <taxon>Chitinophagaceae</taxon>
        <taxon>Ilyomonas</taxon>
    </lineage>
</organism>
<dbReference type="OrthoDB" id="1521841at2"/>
<comment type="caution">
    <text evidence="2">The sequence shown here is derived from an EMBL/GenBank/DDBJ whole genome shotgun (WGS) entry which is preliminary data.</text>
</comment>
<evidence type="ECO:0000313" key="3">
    <source>
        <dbReference type="Proteomes" id="UP000305848"/>
    </source>
</evidence>
<protein>
    <recommendedName>
        <fullName evidence="4">LVIVD repeat-containing protein</fullName>
    </recommendedName>
</protein>
<evidence type="ECO:0000256" key="1">
    <source>
        <dbReference type="SAM" id="SignalP"/>
    </source>
</evidence>
<feature type="signal peptide" evidence="1">
    <location>
        <begin position="1"/>
        <end position="19"/>
    </location>
</feature>
<reference evidence="2 3" key="1">
    <citation type="submission" date="2019-05" db="EMBL/GenBank/DDBJ databases">
        <title>Panacibacter sp. strain 17mud1-8 Genome sequencing and assembly.</title>
        <authorList>
            <person name="Chhetri G."/>
        </authorList>
    </citation>
    <scope>NUCLEOTIDE SEQUENCE [LARGE SCALE GENOMIC DNA]</scope>
    <source>
        <strain evidence="2 3">17mud1-8</strain>
    </source>
</reference>
<evidence type="ECO:0008006" key="4">
    <source>
        <dbReference type="Google" id="ProtNLM"/>
    </source>
</evidence>
<dbReference type="InterPro" id="IPR011044">
    <property type="entry name" value="Quino_amine_DH_bsu"/>
</dbReference>
<feature type="chain" id="PRO_5020225831" description="LVIVD repeat-containing protein" evidence="1">
    <location>
        <begin position="20"/>
        <end position="408"/>
    </location>
</feature>
<keyword evidence="1" id="KW-0732">Signal</keyword>
<dbReference type="AlphaFoldDB" id="A0A4U3L5D7"/>
<dbReference type="EMBL" id="SZQL01000006">
    <property type="protein sequence ID" value="TKK68827.1"/>
    <property type="molecule type" value="Genomic_DNA"/>
</dbReference>
<proteinExistence type="predicted"/>
<dbReference type="InterPro" id="IPR013211">
    <property type="entry name" value="LVIVD"/>
</dbReference>
<accession>A0A4U3L5D7</accession>
<gene>
    <name evidence="2" type="ORF">FC093_09020</name>
</gene>
<dbReference type="SUPFAM" id="SSF50969">
    <property type="entry name" value="YVTN repeat-like/Quinoprotein amine dehydrogenase"/>
    <property type="match status" value="1"/>
</dbReference>
<evidence type="ECO:0000313" key="2">
    <source>
        <dbReference type="EMBL" id="TKK68827.1"/>
    </source>
</evidence>
<dbReference type="RefSeq" id="WP_137261448.1">
    <property type="nucleotide sequence ID" value="NZ_SZQL01000006.1"/>
</dbReference>